<evidence type="ECO:0000256" key="1">
    <source>
        <dbReference type="SAM" id="MobiDB-lite"/>
    </source>
</evidence>
<keyword evidence="4" id="KW-1185">Reference proteome</keyword>
<dbReference type="Proteomes" id="UP000298416">
    <property type="component" value="Unassembled WGS sequence"/>
</dbReference>
<accession>A0A8X8YZR3</accession>
<keyword evidence="2" id="KW-1133">Transmembrane helix</keyword>
<name>A0A8X8YZR3_SALSN</name>
<dbReference type="PANTHER" id="PTHR31170">
    <property type="entry name" value="BNAC04G53230D PROTEIN"/>
    <property type="match status" value="1"/>
</dbReference>
<dbReference type="InterPro" id="IPR004158">
    <property type="entry name" value="DUF247_pln"/>
</dbReference>
<reference evidence="3" key="2">
    <citation type="submission" date="2020-08" db="EMBL/GenBank/DDBJ databases">
        <title>Plant Genome Project.</title>
        <authorList>
            <person name="Zhang R.-G."/>
        </authorList>
    </citation>
    <scope>NUCLEOTIDE SEQUENCE</scope>
    <source>
        <strain evidence="3">Huo1</strain>
        <tissue evidence="3">Leaf</tissue>
    </source>
</reference>
<evidence type="ECO:0000256" key="2">
    <source>
        <dbReference type="SAM" id="Phobius"/>
    </source>
</evidence>
<proteinExistence type="predicted"/>
<gene>
    <name evidence="3" type="ORF">SASPL_151819</name>
</gene>
<dbReference type="Pfam" id="PF03140">
    <property type="entry name" value="DUF247"/>
    <property type="match status" value="1"/>
</dbReference>
<feature type="transmembrane region" description="Helical" evidence="2">
    <location>
        <begin position="430"/>
        <end position="451"/>
    </location>
</feature>
<evidence type="ECO:0000313" key="3">
    <source>
        <dbReference type="EMBL" id="KAG6386651.1"/>
    </source>
</evidence>
<comment type="caution">
    <text evidence="3">The sequence shown here is derived from an EMBL/GenBank/DDBJ whole genome shotgun (WGS) entry which is preliminary data.</text>
</comment>
<dbReference type="EMBL" id="PNBA02000021">
    <property type="protein sequence ID" value="KAG6386651.1"/>
    <property type="molecule type" value="Genomic_DNA"/>
</dbReference>
<sequence length="455" mass="51886">MGEGTPGVESVQSVPMAHRSLGKEEKPLSVCIHSPRRTLYGVAEHVRCGKNHIYEPQVVPLGPYHHRRHPQRDLVDPLKNELRDLVCGDASRKSSLLSNIHERIDEIRHFYGGADGFTDTELAEMMLRDACFLIGYMIGGDCYTLICRRLGMSGNLVMYGDMRMLENQIPFWLISLIRPDHESLLCEYMNLIVFGDNSRAAHIPWGNNEGREPIVFGGYTRITQLPWENGKGEEEPLHLLEASRRTLLSLADNQENGVVKESSRTVWKMVNSPFRSVTDLKEKGIHFRRSSNCLTDITFTSFALYSELRLPSFYLSDNTKVYFSNIIAFEMSPETRTNFAVTSYFNFMKALIHNVNDVKVLREKGILYGLLASDEEVVGIFKSIDTYGYSNRTCGLFRDVKMGIEEHCNSRVRTWTADLMKTNFRSPRTVVALAAAAFLICLTFLQTYFTIHPRK</sequence>
<feature type="region of interest" description="Disordered" evidence="1">
    <location>
        <begin position="1"/>
        <end position="20"/>
    </location>
</feature>
<dbReference type="OrthoDB" id="1849062at2759"/>
<organism evidence="3">
    <name type="scientific">Salvia splendens</name>
    <name type="common">Scarlet sage</name>
    <dbReference type="NCBI Taxonomy" id="180675"/>
    <lineage>
        <taxon>Eukaryota</taxon>
        <taxon>Viridiplantae</taxon>
        <taxon>Streptophyta</taxon>
        <taxon>Embryophyta</taxon>
        <taxon>Tracheophyta</taxon>
        <taxon>Spermatophyta</taxon>
        <taxon>Magnoliopsida</taxon>
        <taxon>eudicotyledons</taxon>
        <taxon>Gunneridae</taxon>
        <taxon>Pentapetalae</taxon>
        <taxon>asterids</taxon>
        <taxon>lamiids</taxon>
        <taxon>Lamiales</taxon>
        <taxon>Lamiaceae</taxon>
        <taxon>Nepetoideae</taxon>
        <taxon>Mentheae</taxon>
        <taxon>Salviinae</taxon>
        <taxon>Salvia</taxon>
        <taxon>Salvia subgen. Calosphace</taxon>
        <taxon>core Calosphace</taxon>
    </lineage>
</organism>
<reference evidence="3" key="1">
    <citation type="submission" date="2018-01" db="EMBL/GenBank/DDBJ databases">
        <authorList>
            <person name="Mao J.F."/>
        </authorList>
    </citation>
    <scope>NUCLEOTIDE SEQUENCE</scope>
    <source>
        <strain evidence="3">Huo1</strain>
        <tissue evidence="3">Leaf</tissue>
    </source>
</reference>
<dbReference type="AlphaFoldDB" id="A0A8X8YZR3"/>
<dbReference type="PANTHER" id="PTHR31170:SF18">
    <property type="entry name" value="(WILD MALAYSIAN BANANA) HYPOTHETICAL PROTEIN"/>
    <property type="match status" value="1"/>
</dbReference>
<protein>
    <submittedName>
        <fullName evidence="3">Uncharacterized protein</fullName>
    </submittedName>
</protein>
<keyword evidence="2" id="KW-0472">Membrane</keyword>
<evidence type="ECO:0000313" key="4">
    <source>
        <dbReference type="Proteomes" id="UP000298416"/>
    </source>
</evidence>
<keyword evidence="2" id="KW-0812">Transmembrane</keyword>